<dbReference type="CDD" id="cd06782">
    <property type="entry name" value="cpPDZ_CPP-like"/>
    <property type="match status" value="1"/>
</dbReference>
<dbReference type="GO" id="GO:0008236">
    <property type="term" value="F:serine-type peptidase activity"/>
    <property type="evidence" value="ECO:0007669"/>
    <property type="project" value="UniProtKB-KW"/>
</dbReference>
<dbReference type="PANTHER" id="PTHR32060">
    <property type="entry name" value="TAIL-SPECIFIC PROTEASE"/>
    <property type="match status" value="1"/>
</dbReference>
<dbReference type="GO" id="GO:0007165">
    <property type="term" value="P:signal transduction"/>
    <property type="evidence" value="ECO:0007669"/>
    <property type="project" value="TreeGrafter"/>
</dbReference>
<dbReference type="AlphaFoldDB" id="A0A1B2I9G8"/>
<dbReference type="InterPro" id="IPR005151">
    <property type="entry name" value="Tail-specific_protease"/>
</dbReference>
<keyword evidence="3 5" id="KW-0378">Hydrolase</keyword>
<dbReference type="InterPro" id="IPR041489">
    <property type="entry name" value="PDZ_6"/>
</dbReference>
<comment type="similarity">
    <text evidence="1 5">Belongs to the peptidase S41A family.</text>
</comment>
<dbReference type="PROSITE" id="PS50106">
    <property type="entry name" value="PDZ"/>
    <property type="match status" value="1"/>
</dbReference>
<gene>
    <name evidence="7" type="ORF">BED41_08570</name>
</gene>
<evidence type="ECO:0000256" key="5">
    <source>
        <dbReference type="RuleBase" id="RU004404"/>
    </source>
</evidence>
<evidence type="ECO:0000256" key="2">
    <source>
        <dbReference type="ARBA" id="ARBA00022670"/>
    </source>
</evidence>
<dbReference type="Pfam" id="PF03572">
    <property type="entry name" value="Peptidase_S41"/>
    <property type="match status" value="1"/>
</dbReference>
<dbReference type="SMART" id="SM00245">
    <property type="entry name" value="TSPc"/>
    <property type="match status" value="1"/>
</dbReference>
<dbReference type="EMBL" id="CP016757">
    <property type="protein sequence ID" value="ANZ46630.1"/>
    <property type="molecule type" value="Genomic_DNA"/>
</dbReference>
<dbReference type="Gene3D" id="2.30.42.10">
    <property type="match status" value="1"/>
</dbReference>
<keyword evidence="2 5" id="KW-0645">Protease</keyword>
<dbReference type="InterPro" id="IPR001478">
    <property type="entry name" value="PDZ"/>
</dbReference>
<keyword evidence="8" id="KW-1185">Reference proteome</keyword>
<sequence length="387" mass="42596">MLIGALLCVSLYKIPQAVGADWEKSLPFTPQQLAIMKQVKLALSTYQVDGDKKGKVDDMKMYYGALKGLVESLDDPYTRFVEPKALEEENMEMEGEYGGLGIYMASRDGRTIVIAPIEDTPADRAGIKPLDEIIKVDDKNVMGMDSDEVVKMLRGPAGKPVTIQIRRKNVDKLIPVKIVREIIKIKTVRMEMLNDGIAYIKLNHFNLKTDGELRAAIKKAADKKAKGIIMDLRNNPGGLLDVCVDVTSQFIPKGVVVGMKGRFDKANDTLYAKEGRANNLPLVVIVNEGSASAAEIFAGAVKDHKRGTIVGMKTFGKGSVQTLFNLPDGSGIYVTIARYHTPSGFVLDHKGLQPDVKVEGEPKKDKKEDKQLQKALGVLKQKIKEKK</sequence>
<dbReference type="KEGG" id="cpor:BED41_08570"/>
<name>A0A1B2I9G8_9BACT</name>
<dbReference type="Gene3D" id="3.30.750.44">
    <property type="match status" value="1"/>
</dbReference>
<proteinExistence type="inferred from homology"/>
<dbReference type="InterPro" id="IPR029045">
    <property type="entry name" value="ClpP/crotonase-like_dom_sf"/>
</dbReference>
<dbReference type="SUPFAM" id="SSF50156">
    <property type="entry name" value="PDZ domain-like"/>
    <property type="match status" value="1"/>
</dbReference>
<dbReference type="GO" id="GO:0030288">
    <property type="term" value="C:outer membrane-bounded periplasmic space"/>
    <property type="evidence" value="ECO:0007669"/>
    <property type="project" value="TreeGrafter"/>
</dbReference>
<protein>
    <submittedName>
        <fullName evidence="7">Carboxyl-terminal protease</fullName>
    </submittedName>
</protein>
<dbReference type="InterPro" id="IPR004447">
    <property type="entry name" value="Peptidase_S41A"/>
</dbReference>
<dbReference type="CDD" id="cd07560">
    <property type="entry name" value="Peptidase_S41_CPP"/>
    <property type="match status" value="1"/>
</dbReference>
<dbReference type="NCBIfam" id="TIGR00225">
    <property type="entry name" value="prc"/>
    <property type="match status" value="1"/>
</dbReference>
<keyword evidence="4 5" id="KW-0720">Serine protease</keyword>
<dbReference type="Gene3D" id="3.90.226.10">
    <property type="entry name" value="2-enoyl-CoA Hydratase, Chain A, domain 1"/>
    <property type="match status" value="1"/>
</dbReference>
<evidence type="ECO:0000256" key="4">
    <source>
        <dbReference type="ARBA" id="ARBA00022825"/>
    </source>
</evidence>
<dbReference type="SMART" id="SM00228">
    <property type="entry name" value="PDZ"/>
    <property type="match status" value="1"/>
</dbReference>
<evidence type="ECO:0000256" key="1">
    <source>
        <dbReference type="ARBA" id="ARBA00009179"/>
    </source>
</evidence>
<dbReference type="FunFam" id="2.30.42.10:FF:000063">
    <property type="entry name" value="Peptidase, S41 family"/>
    <property type="match status" value="1"/>
</dbReference>
<dbReference type="GO" id="GO:0006508">
    <property type="term" value="P:proteolysis"/>
    <property type="evidence" value="ECO:0007669"/>
    <property type="project" value="UniProtKB-KW"/>
</dbReference>
<dbReference type="PANTHER" id="PTHR32060:SF30">
    <property type="entry name" value="CARBOXY-TERMINAL PROCESSING PROTEASE CTPA"/>
    <property type="match status" value="1"/>
</dbReference>
<feature type="domain" description="PDZ" evidence="6">
    <location>
        <begin position="90"/>
        <end position="154"/>
    </location>
</feature>
<organism evidence="7 8">
    <name type="scientific">Cloacibacillus porcorum</name>
    <dbReference type="NCBI Taxonomy" id="1197717"/>
    <lineage>
        <taxon>Bacteria</taxon>
        <taxon>Thermotogati</taxon>
        <taxon>Synergistota</taxon>
        <taxon>Synergistia</taxon>
        <taxon>Synergistales</taxon>
        <taxon>Synergistaceae</taxon>
        <taxon>Cloacibacillus</taxon>
    </lineage>
</organism>
<accession>A0A1B2I9G8</accession>
<evidence type="ECO:0000313" key="8">
    <source>
        <dbReference type="Proteomes" id="UP000093044"/>
    </source>
</evidence>
<dbReference type="Proteomes" id="UP000093044">
    <property type="component" value="Chromosome"/>
</dbReference>
<dbReference type="SUPFAM" id="SSF52096">
    <property type="entry name" value="ClpP/crotonase"/>
    <property type="match status" value="1"/>
</dbReference>
<evidence type="ECO:0000313" key="7">
    <source>
        <dbReference type="EMBL" id="ANZ46630.1"/>
    </source>
</evidence>
<reference evidence="7" key="1">
    <citation type="submission" date="2016-08" db="EMBL/GenBank/DDBJ databases">
        <title>Complete genome of Cloacibacillus porcorum.</title>
        <authorList>
            <person name="Looft T."/>
            <person name="Bayles D.O."/>
            <person name="Alt D.P."/>
        </authorList>
    </citation>
    <scope>NUCLEOTIDE SEQUENCE [LARGE SCALE GENOMIC DNA]</scope>
    <source>
        <strain evidence="7">CL-84</strain>
    </source>
</reference>
<dbReference type="GO" id="GO:0004175">
    <property type="term" value="F:endopeptidase activity"/>
    <property type="evidence" value="ECO:0007669"/>
    <property type="project" value="TreeGrafter"/>
</dbReference>
<dbReference type="Pfam" id="PF17820">
    <property type="entry name" value="PDZ_6"/>
    <property type="match status" value="1"/>
</dbReference>
<dbReference type="STRING" id="1197717.BED41_08570"/>
<evidence type="ECO:0000256" key="3">
    <source>
        <dbReference type="ARBA" id="ARBA00022801"/>
    </source>
</evidence>
<dbReference type="InterPro" id="IPR036034">
    <property type="entry name" value="PDZ_sf"/>
</dbReference>
<evidence type="ECO:0000259" key="6">
    <source>
        <dbReference type="PROSITE" id="PS50106"/>
    </source>
</evidence>